<evidence type="ECO:0000313" key="5">
    <source>
        <dbReference type="Proteomes" id="UP000249522"/>
    </source>
</evidence>
<proteinExistence type="inferred from homology"/>
<keyword evidence="5" id="KW-1185">Reference proteome</keyword>
<dbReference type="Pfam" id="PF09335">
    <property type="entry name" value="VTT_dom"/>
    <property type="match status" value="1"/>
</dbReference>
<dbReference type="RefSeq" id="WP_111147878.1">
    <property type="nucleotide sequence ID" value="NZ_QKRB01000051.1"/>
</dbReference>
<feature type="transmembrane region" description="Helical" evidence="2">
    <location>
        <begin position="135"/>
        <end position="154"/>
    </location>
</feature>
<gene>
    <name evidence="4" type="ORF">DNH61_17035</name>
</gene>
<dbReference type="InterPro" id="IPR051311">
    <property type="entry name" value="DedA_domain"/>
</dbReference>
<reference evidence="4 5" key="1">
    <citation type="submission" date="2018-06" db="EMBL/GenBank/DDBJ databases">
        <title>Paenibacillus imtechensis sp. nov.</title>
        <authorList>
            <person name="Pinnaka A.K."/>
            <person name="Singh H."/>
            <person name="Kaur M."/>
        </authorList>
    </citation>
    <scope>NUCLEOTIDE SEQUENCE [LARGE SCALE GENOMIC DNA]</scope>
    <source>
        <strain evidence="4 5">SMB1</strain>
    </source>
</reference>
<dbReference type="GO" id="GO:0005886">
    <property type="term" value="C:plasma membrane"/>
    <property type="evidence" value="ECO:0007669"/>
    <property type="project" value="TreeGrafter"/>
</dbReference>
<name>A0A2W1LT85_9BACL</name>
<feature type="transmembrane region" description="Helical" evidence="2">
    <location>
        <begin position="174"/>
        <end position="192"/>
    </location>
</feature>
<dbReference type="AlphaFoldDB" id="A0A2W1LT85"/>
<organism evidence="4 5">
    <name type="scientific">Paenibacillus sambharensis</name>
    <dbReference type="NCBI Taxonomy" id="1803190"/>
    <lineage>
        <taxon>Bacteria</taxon>
        <taxon>Bacillati</taxon>
        <taxon>Bacillota</taxon>
        <taxon>Bacilli</taxon>
        <taxon>Bacillales</taxon>
        <taxon>Paenibacillaceae</taxon>
        <taxon>Paenibacillus</taxon>
    </lineage>
</organism>
<protein>
    <submittedName>
        <fullName evidence="4">DedA family protein</fullName>
    </submittedName>
</protein>
<dbReference type="PANTHER" id="PTHR42709">
    <property type="entry name" value="ALKALINE PHOSPHATASE LIKE PROTEIN"/>
    <property type="match status" value="1"/>
</dbReference>
<evidence type="ECO:0000259" key="3">
    <source>
        <dbReference type="Pfam" id="PF09335"/>
    </source>
</evidence>
<accession>A0A2W1LT85</accession>
<comment type="caution">
    <text evidence="4">The sequence shown here is derived from an EMBL/GenBank/DDBJ whole genome shotgun (WGS) entry which is preliminary data.</text>
</comment>
<keyword evidence="2" id="KW-1133">Transmembrane helix</keyword>
<comment type="similarity">
    <text evidence="1">Belongs to the DedA family.</text>
</comment>
<keyword evidence="2" id="KW-0472">Membrane</keyword>
<dbReference type="OrthoDB" id="9813426at2"/>
<keyword evidence="2" id="KW-0812">Transmembrane</keyword>
<dbReference type="EMBL" id="QKRB01000051">
    <property type="protein sequence ID" value="PZD94657.1"/>
    <property type="molecule type" value="Genomic_DNA"/>
</dbReference>
<feature type="domain" description="VTT" evidence="3">
    <location>
        <begin position="32"/>
        <end position="157"/>
    </location>
</feature>
<evidence type="ECO:0000256" key="1">
    <source>
        <dbReference type="ARBA" id="ARBA00010792"/>
    </source>
</evidence>
<feature type="transmembrane region" description="Helical" evidence="2">
    <location>
        <begin position="7"/>
        <end position="32"/>
    </location>
</feature>
<feature type="transmembrane region" description="Helical" evidence="2">
    <location>
        <begin position="52"/>
        <end position="74"/>
    </location>
</feature>
<dbReference type="Proteomes" id="UP000249522">
    <property type="component" value="Unassembled WGS sequence"/>
</dbReference>
<evidence type="ECO:0000313" key="4">
    <source>
        <dbReference type="EMBL" id="PZD94657.1"/>
    </source>
</evidence>
<dbReference type="PANTHER" id="PTHR42709:SF8">
    <property type="entry name" value="UNDECAPRENYL PHOSPHATE TRANSPORTER A"/>
    <property type="match status" value="1"/>
</dbReference>
<dbReference type="InterPro" id="IPR032816">
    <property type="entry name" value="VTT_dom"/>
</dbReference>
<sequence length="202" mass="22733">MDWLSDLIGLLLQWIQSLGYLGILIGLAVEVIPSEIVLGYGGFLVSRQELTFMGAVVIGTLGAVLQQWILYGIGRFGGRPFLDRFGKYIKIKPKHMDIAEQWFQKYGAGIVFTARFVPVMRQVISIPAGITRMNLWLFTLLTLLASIPWTILFVYLGMKLGAEWETIHEKAAPYIQPAVLLGLGTLIVYFIWKQVEGRSRSL</sequence>
<evidence type="ECO:0000256" key="2">
    <source>
        <dbReference type="SAM" id="Phobius"/>
    </source>
</evidence>